<keyword evidence="3" id="KW-0378">Hydrolase</keyword>
<sequence>MLERTSLPVSRRIRYRRGAAALTLGAVVVAGWAVPAAADLPEQEPGVTLRTFQLAQNPGAVCTLKSGQTPNVDKLMPTIDWSTAEQFGAEDNFISQVTANLTVPADGQYQFKVTNDDGALVYIDGQLVLENDGPNDSTSVEGSATLTAGVHDLRVDYYEGSDKQRLTLAWKTPGSSTFEVIPTSALSTEAGVVRVTAPGYKYCEGATDTAGDGLRLDAVNPNYDLVDLRPEGFEPKVSGLAFTPDEKLAVVTTGEVSSGGWRPDPVSGEVYFLDGVTTADGPEDVTATLVADELLNPMGIEVVEDSIFVSERYQLTQLTDPDGDGFYDQHTKIAEWPDGGNFHEFAFGLIHDEDYFYVNLSVAINNGGATTNPQPAANRGTSIKIDRETGEVTYVAGGLRTPNGIGFGPEGAIFGTDNQGAWLPANKLIHIQPGKFYNHYTNPAGPFDANPVSPPAVWLPQNEIANSPGNPILVQDGEFAGQMLIGDVTYGGIQRAFLEKVDGEFQGAVFRHTAGLEVGVNRVIYGPDGALYAGGTGEGGNWGESGKLRYGLQKLVPVNEDSFDMKEMRVVEGGFEIEYTDPVSDEVVEKLADAYQVKQWRYVPTQQYGGPKVDEEPLFVTDATVSEDRTTVTLKIDGLKPGHVVYIRSPRPFASADGAELLSTEAWYTLNSLPGYVAPADRGWYEAELAQPLGSSSIGSDHSNYSGSGFAAGMTSVGAGRTFSVTVPEAGTYPVNVRYANGIHPYTTLRAKNVSLHVNGQDLGQWNFPTTGSWKDWGVLTRNLELQAGVNTITLAYETGDEGNINIDVLSIGENPDICSPGEVEDGYTALFDGTLASLQEGWRMAGPGGFGRQDDCSIRGAGGMGLLWYTAQELGENYSLKLDWKLTKDDNGGVFVGFPNPGDDPWVAVNKGYEIQIDATDAPDRTTGAVYTFQGADEAARDAALKPVGQWNAYDIRVEGDRIRIYLNDVLVNDFTSTDPARLVNSFVGIQNHGSGEMVNYRNIRFKELTDEPVEELAISTTVQTRCMAGKVYVAVRATNDDTVPADITLTTPFGTKTVTGVQPGASAYQSFATRSTSVEAGTAQVSATGGDLTFQADVAYEAATCG</sequence>
<dbReference type="RefSeq" id="WP_253051501.1">
    <property type="nucleotide sequence ID" value="NZ_CP159290.1"/>
</dbReference>
<name>A0AAU8FUK5_9MICO</name>
<dbReference type="GO" id="GO:0016787">
    <property type="term" value="F:hydrolase activity"/>
    <property type="evidence" value="ECO:0007669"/>
    <property type="project" value="UniProtKB-KW"/>
</dbReference>
<gene>
    <name evidence="3" type="ORF">ABRQ22_11855</name>
</gene>
<dbReference type="InterPro" id="IPR011658">
    <property type="entry name" value="PA14_dom"/>
</dbReference>
<dbReference type="Gene3D" id="2.60.120.560">
    <property type="entry name" value="Exo-inulinase, domain 1"/>
    <property type="match status" value="1"/>
</dbReference>
<dbReference type="Pfam" id="PF06439">
    <property type="entry name" value="3keto-disac_hyd"/>
    <property type="match status" value="1"/>
</dbReference>
<dbReference type="PANTHER" id="PTHR33546:SF1">
    <property type="entry name" value="LARGE, MULTIFUNCTIONAL SECRETED PROTEIN"/>
    <property type="match status" value="1"/>
</dbReference>
<dbReference type="InterPro" id="IPR055557">
    <property type="entry name" value="DUF7133"/>
</dbReference>
<dbReference type="SMART" id="SM00758">
    <property type="entry name" value="PA14"/>
    <property type="match status" value="1"/>
</dbReference>
<dbReference type="PROSITE" id="PS51820">
    <property type="entry name" value="PA14"/>
    <property type="match status" value="1"/>
</dbReference>
<reference evidence="3" key="1">
    <citation type="submission" date="2024-06" db="EMBL/GenBank/DDBJ databases">
        <title>Complete genome sequence of the cellulolytic actinobacterium, Cellulosimicrobium ES-005.</title>
        <authorList>
            <person name="Matthews C.T."/>
            <person name="Underwood K.D."/>
            <person name="Ghanchi K.M."/>
            <person name="Fields S.D."/>
            <person name="Gardner S.G."/>
        </authorList>
    </citation>
    <scope>NUCLEOTIDE SEQUENCE</scope>
    <source>
        <strain evidence="3">ES-005</strain>
    </source>
</reference>
<protein>
    <submittedName>
        <fullName evidence="3">Family 16 glycoside hydrolase</fullName>
    </submittedName>
</protein>
<dbReference type="SUPFAM" id="SSF63829">
    <property type="entry name" value="Calcium-dependent phosphotriesterase"/>
    <property type="match status" value="1"/>
</dbReference>
<dbReference type="Pfam" id="PF07691">
    <property type="entry name" value="PA14"/>
    <property type="match status" value="1"/>
</dbReference>
<dbReference type="InterPro" id="IPR005084">
    <property type="entry name" value="CBM6"/>
</dbReference>
<dbReference type="CDD" id="cd04083">
    <property type="entry name" value="CBM35_Lmo2446-like"/>
    <property type="match status" value="1"/>
</dbReference>
<feature type="domain" description="CBM6" evidence="1">
    <location>
        <begin position="683"/>
        <end position="813"/>
    </location>
</feature>
<organism evidence="3">
    <name type="scientific">Cellulosimicrobium sp. ES-005</name>
    <dbReference type="NCBI Taxonomy" id="3163031"/>
    <lineage>
        <taxon>Bacteria</taxon>
        <taxon>Bacillati</taxon>
        <taxon>Actinomycetota</taxon>
        <taxon>Actinomycetes</taxon>
        <taxon>Micrococcales</taxon>
        <taxon>Promicromonosporaceae</taxon>
        <taxon>Cellulosimicrobium</taxon>
    </lineage>
</organism>
<evidence type="ECO:0000259" key="2">
    <source>
        <dbReference type="PROSITE" id="PS51820"/>
    </source>
</evidence>
<feature type="domain" description="PA14" evidence="2">
    <location>
        <begin position="42"/>
        <end position="185"/>
    </location>
</feature>
<dbReference type="AlphaFoldDB" id="A0AAU8FUK5"/>
<evidence type="ECO:0000259" key="1">
    <source>
        <dbReference type="PROSITE" id="PS51175"/>
    </source>
</evidence>
<dbReference type="SUPFAM" id="SSF49785">
    <property type="entry name" value="Galactose-binding domain-like"/>
    <property type="match status" value="1"/>
</dbReference>
<dbReference type="Pfam" id="PF03422">
    <property type="entry name" value="CBM_6"/>
    <property type="match status" value="1"/>
</dbReference>
<dbReference type="Gene3D" id="3.90.182.10">
    <property type="entry name" value="Toxin - Anthrax Protective Antigen,domain 1"/>
    <property type="match status" value="1"/>
</dbReference>
<accession>A0AAU8FUK5</accession>
<evidence type="ECO:0000313" key="3">
    <source>
        <dbReference type="EMBL" id="XCH28301.1"/>
    </source>
</evidence>
<dbReference type="PROSITE" id="PS51175">
    <property type="entry name" value="CBM6"/>
    <property type="match status" value="1"/>
</dbReference>
<dbReference type="InterPro" id="IPR037524">
    <property type="entry name" value="PA14/GLEYA"/>
</dbReference>
<dbReference type="SUPFAM" id="SSF56988">
    <property type="entry name" value="Anthrax protective antigen"/>
    <property type="match status" value="1"/>
</dbReference>
<dbReference type="EMBL" id="CP159290">
    <property type="protein sequence ID" value="XCH28301.1"/>
    <property type="molecule type" value="Genomic_DNA"/>
</dbReference>
<dbReference type="GO" id="GO:0030246">
    <property type="term" value="F:carbohydrate binding"/>
    <property type="evidence" value="ECO:0007669"/>
    <property type="project" value="InterPro"/>
</dbReference>
<dbReference type="InterPro" id="IPR008979">
    <property type="entry name" value="Galactose-bd-like_sf"/>
</dbReference>
<dbReference type="InterPro" id="IPR010496">
    <property type="entry name" value="AL/BT2_dom"/>
</dbReference>
<proteinExistence type="predicted"/>
<dbReference type="PANTHER" id="PTHR33546">
    <property type="entry name" value="LARGE, MULTIFUNCTIONAL SECRETED PROTEIN-RELATED"/>
    <property type="match status" value="1"/>
</dbReference>
<dbReference type="Pfam" id="PF23500">
    <property type="entry name" value="DUF7133"/>
    <property type="match status" value="1"/>
</dbReference>
<dbReference type="Gene3D" id="2.60.120.260">
    <property type="entry name" value="Galactose-binding domain-like"/>
    <property type="match status" value="1"/>
</dbReference>